<organism evidence="3 4">
    <name type="scientific">Alligator mississippiensis</name>
    <name type="common">American alligator</name>
    <dbReference type="NCBI Taxonomy" id="8496"/>
    <lineage>
        <taxon>Eukaryota</taxon>
        <taxon>Metazoa</taxon>
        <taxon>Chordata</taxon>
        <taxon>Craniata</taxon>
        <taxon>Vertebrata</taxon>
        <taxon>Euteleostomi</taxon>
        <taxon>Archelosauria</taxon>
        <taxon>Archosauria</taxon>
        <taxon>Crocodylia</taxon>
        <taxon>Alligatoridae</taxon>
        <taxon>Alligatorinae</taxon>
        <taxon>Alligator</taxon>
    </lineage>
</organism>
<feature type="domain" description="Coiled-coil protein 142 C-terminal" evidence="2">
    <location>
        <begin position="209"/>
        <end position="526"/>
    </location>
</feature>
<evidence type="ECO:0000313" key="3">
    <source>
        <dbReference type="EMBL" id="KYO28603.1"/>
    </source>
</evidence>
<evidence type="ECO:0000313" key="4">
    <source>
        <dbReference type="Proteomes" id="UP000050525"/>
    </source>
</evidence>
<dbReference type="Pfam" id="PF14923">
    <property type="entry name" value="CCDC142"/>
    <property type="match status" value="1"/>
</dbReference>
<dbReference type="EMBL" id="AKHW03004861">
    <property type="protein sequence ID" value="KYO28603.1"/>
    <property type="molecule type" value="Genomic_DNA"/>
</dbReference>
<feature type="region of interest" description="Disordered" evidence="1">
    <location>
        <begin position="537"/>
        <end position="567"/>
    </location>
</feature>
<protein>
    <submittedName>
        <fullName evidence="3">Coiled-coil domain-containing protein 142</fullName>
    </submittedName>
</protein>
<accession>A0A151MVM0</accession>
<reference evidence="3 4" key="1">
    <citation type="journal article" date="2012" name="Genome Biol.">
        <title>Sequencing three crocodilian genomes to illuminate the evolution of archosaurs and amniotes.</title>
        <authorList>
            <person name="St John J.A."/>
            <person name="Braun E.L."/>
            <person name="Isberg S.R."/>
            <person name="Miles L.G."/>
            <person name="Chong A.Y."/>
            <person name="Gongora J."/>
            <person name="Dalzell P."/>
            <person name="Moran C."/>
            <person name="Bed'hom B."/>
            <person name="Abzhanov A."/>
            <person name="Burgess S.C."/>
            <person name="Cooksey A.M."/>
            <person name="Castoe T.A."/>
            <person name="Crawford N.G."/>
            <person name="Densmore L.D."/>
            <person name="Drew J.C."/>
            <person name="Edwards S.V."/>
            <person name="Faircloth B.C."/>
            <person name="Fujita M.K."/>
            <person name="Greenwold M.J."/>
            <person name="Hoffmann F.G."/>
            <person name="Howard J.M."/>
            <person name="Iguchi T."/>
            <person name="Janes D.E."/>
            <person name="Khan S.Y."/>
            <person name="Kohno S."/>
            <person name="de Koning A.J."/>
            <person name="Lance S.L."/>
            <person name="McCarthy F.M."/>
            <person name="McCormack J.E."/>
            <person name="Merchant M.E."/>
            <person name="Peterson D.G."/>
            <person name="Pollock D.D."/>
            <person name="Pourmand N."/>
            <person name="Raney B.J."/>
            <person name="Roessler K.A."/>
            <person name="Sanford J.R."/>
            <person name="Sawyer R.H."/>
            <person name="Schmidt C.J."/>
            <person name="Triplett E.W."/>
            <person name="Tuberville T.D."/>
            <person name="Venegas-Anaya M."/>
            <person name="Howard J.T."/>
            <person name="Jarvis E.D."/>
            <person name="Guillette L.J.Jr."/>
            <person name="Glenn T.C."/>
            <person name="Green R.E."/>
            <person name="Ray D.A."/>
        </authorList>
    </citation>
    <scope>NUCLEOTIDE SEQUENCE [LARGE SCALE GENOMIC DNA]</scope>
    <source>
        <strain evidence="3">KSC_2009_1</strain>
    </source>
</reference>
<dbReference type="eggNOG" id="ENOG502QUBZ">
    <property type="taxonomic scope" value="Eukaryota"/>
</dbReference>
<dbReference type="PANTHER" id="PTHR21436:SF2">
    <property type="entry name" value="COILED-COIL DOMAIN-CONTAINING PROTEIN 142"/>
    <property type="match status" value="1"/>
</dbReference>
<dbReference type="STRING" id="8496.A0A151MVM0"/>
<dbReference type="InterPro" id="IPR026700">
    <property type="entry name" value="CCDC142"/>
</dbReference>
<dbReference type="InterPro" id="IPR055350">
    <property type="entry name" value="CCDC142_C"/>
</dbReference>
<sequence>MRQALGLLGRQATLLLERYAEGLLRSLARAGPPACPALLTNLCQGLELYNRALSDQAAEPALGSSQLDPTAPLGPQVAPGGQAQVFSSSRVLGVLAAERGCLAAQRLHRLLLQRVQAGGGGPSSWEEATAPRPPDAQIPEDAVAEELQALCRVDARLLDLVLAASPTALWHHGPAWPRQEAPETTWSSLSQLSGCRPDAEALHAQYRLLVWEAAAAALGRLLELPELLGSLAPRGGRAMLALAQELSQVLNRAQVPQECVEELQRLCLHLLCQGVFFSWDRGFCQALGSSLTDKCSPGPGQAGATARSKTAGLLQHLYPPLAFALRHLQPPRSGCATSGLQLELLSLCVATGQLARAWVTAKAQQHLASWAVGPFLLVTHGDLQLLRAETERLSTLAGCSSLGGGCQGLISHLEWQLRQQLRATATGIQALAEEAPWMLGAACHRLSAELLTQTMPLGRHWRPALRAEPPSTPSEYAVAATQAVLAPALQGIQLLPHDTQVPTLTLVLTAFVEAWMEHILAHRIKFRRTQAPGTSSLNSLESLEVGPPPTLEVPSPDVQHHAQGSATPESYLTSAQQQWLALRLHGARRWRLSCLPCLGCSPEL</sequence>
<proteinExistence type="predicted"/>
<dbReference type="Proteomes" id="UP000050525">
    <property type="component" value="Unassembled WGS sequence"/>
</dbReference>
<evidence type="ECO:0000256" key="1">
    <source>
        <dbReference type="SAM" id="MobiDB-lite"/>
    </source>
</evidence>
<keyword evidence="4" id="KW-1185">Reference proteome</keyword>
<evidence type="ECO:0000259" key="2">
    <source>
        <dbReference type="Pfam" id="PF14923"/>
    </source>
</evidence>
<gene>
    <name evidence="3" type="primary">CCDC142</name>
    <name evidence="3" type="ORF">Y1Q_0009452</name>
</gene>
<name>A0A151MVM0_ALLMI</name>
<comment type="caution">
    <text evidence="3">The sequence shown here is derived from an EMBL/GenBank/DDBJ whole genome shotgun (WGS) entry which is preliminary data.</text>
</comment>
<dbReference type="AlphaFoldDB" id="A0A151MVM0"/>
<dbReference type="PANTHER" id="PTHR21436">
    <property type="entry name" value="COILED-COIL DOMAIN-CONTAINING PROTEIN 142"/>
    <property type="match status" value="1"/>
</dbReference>